<gene>
    <name evidence="3" type="ORF">ET996_01100</name>
</gene>
<keyword evidence="2" id="KW-0472">Membrane</keyword>
<evidence type="ECO:0000313" key="3">
    <source>
        <dbReference type="EMBL" id="TBT96294.1"/>
    </source>
</evidence>
<evidence type="ECO:0000256" key="2">
    <source>
        <dbReference type="SAM" id="Phobius"/>
    </source>
</evidence>
<dbReference type="RefSeq" id="WP_165489182.1">
    <property type="nucleotide sequence ID" value="NZ_SDMR01000001.1"/>
</dbReference>
<accession>A0A4Q9KP69</accession>
<dbReference type="Proteomes" id="UP000291933">
    <property type="component" value="Unassembled WGS sequence"/>
</dbReference>
<keyword evidence="4" id="KW-1185">Reference proteome</keyword>
<sequence length="132" mass="14643">MASARSRPLLYDNDDWAFRLMSMLGMVGVVILALGLPAFYESLLVGERFDHRTMVLGSVVMRVALLTARSPSATFTCRCSRPSPPHRPRGRGSQARHLPARRHARPFVTVVGFEPIGHRHLAADRRALLGAE</sequence>
<dbReference type="EMBL" id="SDMR01000001">
    <property type="protein sequence ID" value="TBT96294.1"/>
    <property type="molecule type" value="Genomic_DNA"/>
</dbReference>
<organism evidence="3 4">
    <name type="scientific">Propioniciclava tarda</name>
    <dbReference type="NCBI Taxonomy" id="433330"/>
    <lineage>
        <taxon>Bacteria</taxon>
        <taxon>Bacillati</taxon>
        <taxon>Actinomycetota</taxon>
        <taxon>Actinomycetes</taxon>
        <taxon>Propionibacteriales</taxon>
        <taxon>Propionibacteriaceae</taxon>
        <taxon>Propioniciclava</taxon>
    </lineage>
</organism>
<evidence type="ECO:0000313" key="4">
    <source>
        <dbReference type="Proteomes" id="UP000291933"/>
    </source>
</evidence>
<proteinExistence type="predicted"/>
<name>A0A4Q9KP69_PROTD</name>
<protein>
    <submittedName>
        <fullName evidence="3">Uncharacterized protein</fullName>
    </submittedName>
</protein>
<feature type="transmembrane region" description="Helical" evidence="2">
    <location>
        <begin position="20"/>
        <end position="40"/>
    </location>
</feature>
<reference evidence="3 4" key="1">
    <citation type="submission" date="2019-01" db="EMBL/GenBank/DDBJ databases">
        <title>Lactibacter flavus gen. nov., sp. nov., a novel bacterium of the family Propionibacteriaceae isolated from raw milk and dairy products.</title>
        <authorList>
            <person name="Huptas C."/>
            <person name="Wenning M."/>
            <person name="Breitenwieser F."/>
            <person name="Doll E."/>
            <person name="Von Neubeck M."/>
            <person name="Busse H.-J."/>
            <person name="Scherer S."/>
        </authorList>
    </citation>
    <scope>NUCLEOTIDE SEQUENCE [LARGE SCALE GENOMIC DNA]</scope>
    <source>
        <strain evidence="3 4">DSM 22130</strain>
    </source>
</reference>
<dbReference type="AlphaFoldDB" id="A0A4Q9KP69"/>
<keyword evidence="2" id="KW-1133">Transmembrane helix</keyword>
<feature type="region of interest" description="Disordered" evidence="1">
    <location>
        <begin position="77"/>
        <end position="98"/>
    </location>
</feature>
<comment type="caution">
    <text evidence="3">The sequence shown here is derived from an EMBL/GenBank/DDBJ whole genome shotgun (WGS) entry which is preliminary data.</text>
</comment>
<evidence type="ECO:0000256" key="1">
    <source>
        <dbReference type="SAM" id="MobiDB-lite"/>
    </source>
</evidence>
<keyword evidence="2" id="KW-0812">Transmembrane</keyword>